<dbReference type="PANTHER" id="PTHR47481">
    <property type="match status" value="1"/>
</dbReference>
<protein>
    <submittedName>
        <fullName evidence="3">Uncharacterized protein</fullName>
    </submittedName>
</protein>
<feature type="chain" id="PRO_5032396108" evidence="2">
    <location>
        <begin position="29"/>
        <end position="220"/>
    </location>
</feature>
<feature type="compositionally biased region" description="Low complexity" evidence="1">
    <location>
        <begin position="183"/>
        <end position="193"/>
    </location>
</feature>
<comment type="caution">
    <text evidence="3">The sequence shown here is derived from an EMBL/GenBank/DDBJ whole genome shotgun (WGS) entry which is preliminary data.</text>
</comment>
<feature type="region of interest" description="Disordered" evidence="1">
    <location>
        <begin position="162"/>
        <end position="220"/>
    </location>
</feature>
<feature type="signal peptide" evidence="2">
    <location>
        <begin position="1"/>
        <end position="28"/>
    </location>
</feature>
<keyword evidence="4" id="KW-1185">Reference proteome</keyword>
<evidence type="ECO:0000256" key="2">
    <source>
        <dbReference type="SAM" id="SignalP"/>
    </source>
</evidence>
<organism evidence="3 4">
    <name type="scientific">Salix dunnii</name>
    <dbReference type="NCBI Taxonomy" id="1413687"/>
    <lineage>
        <taxon>Eukaryota</taxon>
        <taxon>Viridiplantae</taxon>
        <taxon>Streptophyta</taxon>
        <taxon>Embryophyta</taxon>
        <taxon>Tracheophyta</taxon>
        <taxon>Spermatophyta</taxon>
        <taxon>Magnoliopsida</taxon>
        <taxon>eudicotyledons</taxon>
        <taxon>Gunneridae</taxon>
        <taxon>Pentapetalae</taxon>
        <taxon>rosids</taxon>
        <taxon>fabids</taxon>
        <taxon>Malpighiales</taxon>
        <taxon>Salicaceae</taxon>
        <taxon>Saliceae</taxon>
        <taxon>Salix</taxon>
    </lineage>
</organism>
<dbReference type="Proteomes" id="UP000657918">
    <property type="component" value="Unassembled WGS sequence"/>
</dbReference>
<evidence type="ECO:0000313" key="4">
    <source>
        <dbReference type="Proteomes" id="UP000657918"/>
    </source>
</evidence>
<dbReference type="OrthoDB" id="1699318at2759"/>
<dbReference type="EMBL" id="JADGMS010000006">
    <property type="protein sequence ID" value="KAF9679315.1"/>
    <property type="molecule type" value="Genomic_DNA"/>
</dbReference>
<feature type="compositionally biased region" description="Basic residues" evidence="1">
    <location>
        <begin position="204"/>
        <end position="220"/>
    </location>
</feature>
<proteinExistence type="predicted"/>
<evidence type="ECO:0000313" key="3">
    <source>
        <dbReference type="EMBL" id="KAF9679315.1"/>
    </source>
</evidence>
<name>A0A835K2D0_9ROSI</name>
<dbReference type="AlphaFoldDB" id="A0A835K2D0"/>
<gene>
    <name evidence="3" type="ORF">SADUNF_Sadunf06G0002300</name>
</gene>
<dbReference type="PANTHER" id="PTHR47481:SF42">
    <property type="entry name" value="RHO GTPASE-ACTIVATING PROTEIN GACK-LIKE"/>
    <property type="match status" value="1"/>
</dbReference>
<keyword evidence="2" id="KW-0732">Signal</keyword>
<reference evidence="3 4" key="1">
    <citation type="submission" date="2020-10" db="EMBL/GenBank/DDBJ databases">
        <title>Plant Genome Project.</title>
        <authorList>
            <person name="Zhang R.-G."/>
        </authorList>
    </citation>
    <scope>NUCLEOTIDE SEQUENCE [LARGE SCALE GENOMIC DNA]</scope>
    <source>
        <strain evidence="3">FAFU-HL-1</strain>
        <tissue evidence="3">Leaf</tissue>
    </source>
</reference>
<sequence>MVRKETMLVAFTCLLVVASVAMCSNATAAPRLLAAQVNSPQAKMKQDSSLQDTDPDLWSCVNAILLQWIYNTISEDILNTILERDSTAALDQLSNVGSLVTNERLVLQLVLGFTDTYASVGSHIHHGNSLPSFYKARSMLVLEETARTKKVAQTSSNSALFISPVDHSSGHTAGNPFHHHPNHTSNRSSTNHNGRGGGNDARSSKGRGRGGGRRGQLHQQ</sequence>
<accession>A0A835K2D0</accession>
<evidence type="ECO:0000256" key="1">
    <source>
        <dbReference type="SAM" id="MobiDB-lite"/>
    </source>
</evidence>